<dbReference type="PANTHER" id="PTHR10151">
    <property type="entry name" value="ECTONUCLEOTIDE PYROPHOSPHATASE/PHOSPHODIESTERASE"/>
    <property type="match status" value="1"/>
</dbReference>
<protein>
    <recommendedName>
        <fullName evidence="2">Ectonucleotide pyrophosphatase/phosphodiesterase family member 6</fullName>
    </recommendedName>
</protein>
<dbReference type="InterPro" id="IPR017850">
    <property type="entry name" value="Alkaline_phosphatase_core_sf"/>
</dbReference>
<evidence type="ECO:0008006" key="2">
    <source>
        <dbReference type="Google" id="ProtNLM"/>
    </source>
</evidence>
<dbReference type="InterPro" id="IPR002591">
    <property type="entry name" value="Phosphodiest/P_Trfase"/>
</dbReference>
<dbReference type="AlphaFoldDB" id="A0A0P4WEJ9"/>
<name>A0A0P4WEJ9_SCYOL</name>
<dbReference type="PANTHER" id="PTHR10151:SF114">
    <property type="entry name" value="ECTONUCLEOTIDE PYROPHOSPHATASE_PHOSPHODIESTERASE C27A7.3"/>
    <property type="match status" value="1"/>
</dbReference>
<reference evidence="1" key="1">
    <citation type="submission" date="2015-09" db="EMBL/GenBank/DDBJ databases">
        <title>Scylla olivacea transcriptome.</title>
        <authorList>
            <person name="Ikhwanuddin M."/>
        </authorList>
    </citation>
    <scope>NUCLEOTIDE SEQUENCE</scope>
</reference>
<dbReference type="Pfam" id="PF01663">
    <property type="entry name" value="Phosphodiest"/>
    <property type="match status" value="1"/>
</dbReference>
<evidence type="ECO:0000313" key="1">
    <source>
        <dbReference type="EMBL" id="JAI67129.1"/>
    </source>
</evidence>
<dbReference type="Gene3D" id="3.40.720.10">
    <property type="entry name" value="Alkaline Phosphatase, subunit A"/>
    <property type="match status" value="1"/>
</dbReference>
<proteinExistence type="predicted"/>
<sequence length="144" mass="16112">MDEKRLVIAAVSVVLAVSTVTLLAVTMSAKHGGENTEPRRNKTTPLLLISLDGYRSDYFYRYQPTLKSMAENGVKAHFMMPSYPTVTFPNHYTIVTVSALWFTCIIDQGNYPCHCFSTFRILMLPAGYLLPLSQCITPVQILST</sequence>
<dbReference type="GO" id="GO:0055120">
    <property type="term" value="C:striated muscle dense body"/>
    <property type="evidence" value="ECO:0007669"/>
    <property type="project" value="TreeGrafter"/>
</dbReference>
<dbReference type="GO" id="GO:0031674">
    <property type="term" value="C:I band"/>
    <property type="evidence" value="ECO:0007669"/>
    <property type="project" value="TreeGrafter"/>
</dbReference>
<dbReference type="SUPFAM" id="SSF53649">
    <property type="entry name" value="Alkaline phosphatase-like"/>
    <property type="match status" value="1"/>
</dbReference>
<organism evidence="1">
    <name type="scientific">Scylla olivacea</name>
    <name type="common">Orange mud crab</name>
    <name type="synonym">Cancer olivacea</name>
    <dbReference type="NCBI Taxonomy" id="85551"/>
    <lineage>
        <taxon>Eukaryota</taxon>
        <taxon>Metazoa</taxon>
        <taxon>Ecdysozoa</taxon>
        <taxon>Arthropoda</taxon>
        <taxon>Crustacea</taxon>
        <taxon>Multicrustacea</taxon>
        <taxon>Malacostraca</taxon>
        <taxon>Eumalacostraca</taxon>
        <taxon>Eucarida</taxon>
        <taxon>Decapoda</taxon>
        <taxon>Pleocyemata</taxon>
        <taxon>Brachyura</taxon>
        <taxon>Eubrachyura</taxon>
        <taxon>Portunoidea</taxon>
        <taxon>Portunidae</taxon>
        <taxon>Portuninae</taxon>
        <taxon>Scylla</taxon>
    </lineage>
</organism>
<accession>A0A0P4WEJ9</accession>
<dbReference type="GO" id="GO:0016529">
    <property type="term" value="C:sarcoplasmic reticulum"/>
    <property type="evidence" value="ECO:0007669"/>
    <property type="project" value="TreeGrafter"/>
</dbReference>
<dbReference type="EMBL" id="GDRN01040941">
    <property type="protein sequence ID" value="JAI67129.1"/>
    <property type="molecule type" value="Transcribed_RNA"/>
</dbReference>